<reference evidence="7" key="2">
    <citation type="journal article" date="2021" name="Microbiome">
        <title>Successional dynamics and alternative stable states in a saline activated sludge microbial community over 9 years.</title>
        <authorList>
            <person name="Wang Y."/>
            <person name="Ye J."/>
            <person name="Ju F."/>
            <person name="Liu L."/>
            <person name="Boyd J.A."/>
            <person name="Deng Y."/>
            <person name="Parks D.H."/>
            <person name="Jiang X."/>
            <person name="Yin X."/>
            <person name="Woodcroft B.J."/>
            <person name="Tyson G.W."/>
            <person name="Hugenholtz P."/>
            <person name="Polz M.F."/>
            <person name="Zhang T."/>
        </authorList>
    </citation>
    <scope>NUCLEOTIDE SEQUENCE</scope>
    <source>
        <strain evidence="7">HKST-UBA79</strain>
    </source>
</reference>
<dbReference type="InterPro" id="IPR022791">
    <property type="entry name" value="L-PG_synthase/AglD"/>
</dbReference>
<proteinExistence type="predicted"/>
<sequence length="165" mass="18684">GLLGSSSTVFDLIHPKYQLIVKLMFYVGFWVCLVGGFFVLKFAASRHSKLAEFYSIMRVYFTKKSILFYAFVTSLIVQLLGIFTQFFIFKGLGVNLNVLYSLLVFPIITLASFFIPSLNGLGVQDLLYERLFIGVTLAITASLLYHFFRLLVSLIGGILYAFEKN</sequence>
<dbReference type="GO" id="GO:0005886">
    <property type="term" value="C:plasma membrane"/>
    <property type="evidence" value="ECO:0007669"/>
    <property type="project" value="UniProtKB-SubCell"/>
</dbReference>
<evidence type="ECO:0000256" key="2">
    <source>
        <dbReference type="ARBA" id="ARBA00022475"/>
    </source>
</evidence>
<name>A0A955J1F1_UNCKA</name>
<dbReference type="Proteomes" id="UP000740557">
    <property type="component" value="Unassembled WGS sequence"/>
</dbReference>
<keyword evidence="5 6" id="KW-0472">Membrane</keyword>
<evidence type="ECO:0000256" key="3">
    <source>
        <dbReference type="ARBA" id="ARBA00022692"/>
    </source>
</evidence>
<dbReference type="Pfam" id="PF03706">
    <property type="entry name" value="LPG_synthase_TM"/>
    <property type="match status" value="1"/>
</dbReference>
<evidence type="ECO:0000256" key="1">
    <source>
        <dbReference type="ARBA" id="ARBA00004651"/>
    </source>
</evidence>
<evidence type="ECO:0000313" key="8">
    <source>
        <dbReference type="Proteomes" id="UP000740557"/>
    </source>
</evidence>
<organism evidence="7 8">
    <name type="scientific">candidate division WWE3 bacterium</name>
    <dbReference type="NCBI Taxonomy" id="2053526"/>
    <lineage>
        <taxon>Bacteria</taxon>
        <taxon>Katanobacteria</taxon>
    </lineage>
</organism>
<evidence type="ECO:0000313" key="7">
    <source>
        <dbReference type="EMBL" id="MCA9307999.1"/>
    </source>
</evidence>
<accession>A0A955J1F1</accession>
<comment type="caution">
    <text evidence="7">The sequence shown here is derived from an EMBL/GenBank/DDBJ whole genome shotgun (WGS) entry which is preliminary data.</text>
</comment>
<dbReference type="EMBL" id="JAGQNX010000017">
    <property type="protein sequence ID" value="MCA9307999.1"/>
    <property type="molecule type" value="Genomic_DNA"/>
</dbReference>
<keyword evidence="2" id="KW-1003">Cell membrane</keyword>
<keyword evidence="4 6" id="KW-1133">Transmembrane helix</keyword>
<keyword evidence="3 6" id="KW-0812">Transmembrane</keyword>
<feature type="transmembrane region" description="Helical" evidence="6">
    <location>
        <begin position="100"/>
        <end position="119"/>
    </location>
</feature>
<evidence type="ECO:0000256" key="4">
    <source>
        <dbReference type="ARBA" id="ARBA00022989"/>
    </source>
</evidence>
<feature type="transmembrane region" description="Helical" evidence="6">
    <location>
        <begin position="65"/>
        <end position="88"/>
    </location>
</feature>
<feature type="non-terminal residue" evidence="7">
    <location>
        <position position="1"/>
    </location>
</feature>
<reference evidence="7" key="1">
    <citation type="submission" date="2020-04" db="EMBL/GenBank/DDBJ databases">
        <authorList>
            <person name="Zhang T."/>
        </authorList>
    </citation>
    <scope>NUCLEOTIDE SEQUENCE</scope>
    <source>
        <strain evidence="7">HKST-UBA79</strain>
    </source>
</reference>
<evidence type="ECO:0000256" key="6">
    <source>
        <dbReference type="SAM" id="Phobius"/>
    </source>
</evidence>
<dbReference type="AlphaFoldDB" id="A0A955J1F1"/>
<gene>
    <name evidence="7" type="ORF">KC980_00645</name>
</gene>
<evidence type="ECO:0000256" key="5">
    <source>
        <dbReference type="ARBA" id="ARBA00023136"/>
    </source>
</evidence>
<feature type="transmembrane region" description="Helical" evidence="6">
    <location>
        <begin position="23"/>
        <end position="44"/>
    </location>
</feature>
<protein>
    <submittedName>
        <fullName evidence="7">Flippase-like domain-containing protein</fullName>
    </submittedName>
</protein>
<comment type="subcellular location">
    <subcellularLocation>
        <location evidence="1">Cell membrane</location>
        <topology evidence="1">Multi-pass membrane protein</topology>
    </subcellularLocation>
</comment>
<feature type="transmembrane region" description="Helical" evidence="6">
    <location>
        <begin position="131"/>
        <end position="162"/>
    </location>
</feature>